<evidence type="ECO:0000313" key="1">
    <source>
        <dbReference type="EMBL" id="TCN63034.1"/>
    </source>
</evidence>
<dbReference type="AlphaFoldDB" id="A0A4R2EAT3"/>
<keyword evidence="2" id="KW-1185">Reference proteome</keyword>
<reference evidence="1 2" key="1">
    <citation type="submission" date="2019-03" db="EMBL/GenBank/DDBJ databases">
        <title>Genomic Encyclopedia of Archaeal and Bacterial Type Strains, Phase II (KMG-II): from individual species to whole genera.</title>
        <authorList>
            <person name="Goeker M."/>
        </authorList>
    </citation>
    <scope>NUCLEOTIDE SEQUENCE [LARGE SCALE GENOMIC DNA]</scope>
    <source>
        <strain evidence="1 2">RL-C</strain>
    </source>
</reference>
<dbReference type="Proteomes" id="UP000294830">
    <property type="component" value="Unassembled WGS sequence"/>
</dbReference>
<accession>A0A4R2EAT3</accession>
<proteinExistence type="predicted"/>
<dbReference type="InterPro" id="IPR046897">
    <property type="entry name" value="ABC-3C_MC6"/>
</dbReference>
<evidence type="ECO:0000313" key="2">
    <source>
        <dbReference type="Proteomes" id="UP000294830"/>
    </source>
</evidence>
<gene>
    <name evidence="1" type="ORF">CLV25_11612</name>
</gene>
<organism evidence="1 2">
    <name type="scientific">Acetobacteroides hydrogenigenes</name>
    <dbReference type="NCBI Taxonomy" id="979970"/>
    <lineage>
        <taxon>Bacteria</taxon>
        <taxon>Pseudomonadati</taxon>
        <taxon>Bacteroidota</taxon>
        <taxon>Bacteroidia</taxon>
        <taxon>Bacteroidales</taxon>
        <taxon>Rikenellaceae</taxon>
        <taxon>Acetobacteroides</taxon>
    </lineage>
</organism>
<dbReference type="EMBL" id="SLWB01000016">
    <property type="protein sequence ID" value="TCN63034.1"/>
    <property type="molecule type" value="Genomic_DNA"/>
</dbReference>
<dbReference type="Pfam" id="PF20293">
    <property type="entry name" value="MC6"/>
    <property type="match status" value="1"/>
</dbReference>
<name>A0A4R2EAT3_9BACT</name>
<comment type="caution">
    <text evidence="1">The sequence shown here is derived from an EMBL/GenBank/DDBJ whole genome shotgun (WGS) entry which is preliminary data.</text>
</comment>
<protein>
    <submittedName>
        <fullName evidence="1">Uncharacterized protein</fullName>
    </submittedName>
</protein>
<sequence length="80" mass="9316">MLMPTKHINFSQSLLGFGSYLLGKLNRPKTIDELWRDYQDDLKNELYASEHSFDNLVLSLIFLYGINTIVEKNGLIYKCD</sequence>